<evidence type="ECO:0000313" key="2">
    <source>
        <dbReference type="EMBL" id="GLQ22689.1"/>
    </source>
</evidence>
<sequence>MSLKSYIVPRIAERILSPARVTRNRARFEAKRQGRPQIEAFLDPSDPYSQLLSAVLPQLEARYDIDLITHSVSPPDDGAAPERDALAAYATIDALRLASRAEIEADLTPHSAATGTEAADARLRELGHYQGGMIHYGGEWYWGLDRLHYLEDRLAGIGVRRDGAPKAPIFAPPVTPSGSGQSGQVLHWYLSFRSPYTAIVASRVAELAKAYDAELRLRFVLPMVMRSLPVPKQKRQYIVQDTAREADRLGILFGRVSDPVGRPVERGYSVLNWAIEQGRGLEFTRSFLRMVWAEGIDAGSDRGLKRIVEAADIDWTDAKAQLDNNTWRTVAESNRQDMTSHGVWGVPSFRVGDVVTWGQDRLWVVEKALRNDF</sequence>
<keyword evidence="3" id="KW-1185">Reference proteome</keyword>
<proteinExistence type="predicted"/>
<dbReference type="PANTHER" id="PTHR42943:SF2">
    <property type="entry name" value="GLUTATHIONE S-TRANSFERASE KAPPA 1"/>
    <property type="match status" value="1"/>
</dbReference>
<dbReference type="RefSeq" id="WP_284387306.1">
    <property type="nucleotide sequence ID" value="NZ_BSNK01000001.1"/>
</dbReference>
<dbReference type="EMBL" id="BSNK01000001">
    <property type="protein sequence ID" value="GLQ22689.1"/>
    <property type="molecule type" value="Genomic_DNA"/>
</dbReference>
<comment type="caution">
    <text evidence="2">The sequence shown here is derived from an EMBL/GenBank/DDBJ whole genome shotgun (WGS) entry which is preliminary data.</text>
</comment>
<dbReference type="Pfam" id="PF01323">
    <property type="entry name" value="DSBA"/>
    <property type="match status" value="1"/>
</dbReference>
<protein>
    <submittedName>
        <fullName evidence="2">2-hydroxychromene-2-carboxylate isomerase</fullName>
    </submittedName>
</protein>
<evidence type="ECO:0000313" key="3">
    <source>
        <dbReference type="Proteomes" id="UP001161391"/>
    </source>
</evidence>
<keyword evidence="2" id="KW-0413">Isomerase</keyword>
<reference evidence="2" key="2">
    <citation type="submission" date="2023-01" db="EMBL/GenBank/DDBJ databases">
        <title>Draft genome sequence of Algimonas ampicilliniresistens strain NBRC 108219.</title>
        <authorList>
            <person name="Sun Q."/>
            <person name="Mori K."/>
        </authorList>
    </citation>
    <scope>NUCLEOTIDE SEQUENCE</scope>
    <source>
        <strain evidence="2">NBRC 108219</strain>
    </source>
</reference>
<name>A0ABQ5V6T0_9PROT</name>
<dbReference type="Gene3D" id="3.40.30.10">
    <property type="entry name" value="Glutaredoxin"/>
    <property type="match status" value="1"/>
</dbReference>
<dbReference type="PANTHER" id="PTHR42943">
    <property type="entry name" value="GLUTATHIONE S-TRANSFERASE KAPPA"/>
    <property type="match status" value="1"/>
</dbReference>
<feature type="domain" description="DSBA-like thioredoxin" evidence="1">
    <location>
        <begin position="187"/>
        <end position="369"/>
    </location>
</feature>
<dbReference type="GO" id="GO:0016853">
    <property type="term" value="F:isomerase activity"/>
    <property type="evidence" value="ECO:0007669"/>
    <property type="project" value="UniProtKB-KW"/>
</dbReference>
<evidence type="ECO:0000259" key="1">
    <source>
        <dbReference type="Pfam" id="PF01323"/>
    </source>
</evidence>
<accession>A0ABQ5V6T0</accession>
<organism evidence="2 3">
    <name type="scientific">Algimonas ampicilliniresistens</name>
    <dbReference type="NCBI Taxonomy" id="1298735"/>
    <lineage>
        <taxon>Bacteria</taxon>
        <taxon>Pseudomonadati</taxon>
        <taxon>Pseudomonadota</taxon>
        <taxon>Alphaproteobacteria</taxon>
        <taxon>Maricaulales</taxon>
        <taxon>Robiginitomaculaceae</taxon>
        <taxon>Algimonas</taxon>
    </lineage>
</organism>
<dbReference type="InterPro" id="IPR036249">
    <property type="entry name" value="Thioredoxin-like_sf"/>
</dbReference>
<dbReference type="Proteomes" id="UP001161391">
    <property type="component" value="Unassembled WGS sequence"/>
</dbReference>
<dbReference type="InterPro" id="IPR001853">
    <property type="entry name" value="DSBA-like_thioredoxin_dom"/>
</dbReference>
<dbReference type="InterPro" id="IPR051924">
    <property type="entry name" value="GST_Kappa/NadH"/>
</dbReference>
<gene>
    <name evidence="2" type="ORF">GCM10007853_05630</name>
</gene>
<dbReference type="SUPFAM" id="SSF52833">
    <property type="entry name" value="Thioredoxin-like"/>
    <property type="match status" value="2"/>
</dbReference>
<reference evidence="2" key="1">
    <citation type="journal article" date="2014" name="Int. J. Syst. Evol. Microbiol.">
        <title>Complete genome of a new Firmicutes species belonging to the dominant human colonic microbiota ('Ruminococcus bicirculans') reveals two chromosomes and a selective capacity to utilize plant glucans.</title>
        <authorList>
            <consortium name="NISC Comparative Sequencing Program"/>
            <person name="Wegmann U."/>
            <person name="Louis P."/>
            <person name="Goesmann A."/>
            <person name="Henrissat B."/>
            <person name="Duncan S.H."/>
            <person name="Flint H.J."/>
        </authorList>
    </citation>
    <scope>NUCLEOTIDE SEQUENCE</scope>
    <source>
        <strain evidence="2">NBRC 108219</strain>
    </source>
</reference>